<organism evidence="1 2">
    <name type="scientific">Prescottella agglutinans</name>
    <dbReference type="NCBI Taxonomy" id="1644129"/>
    <lineage>
        <taxon>Bacteria</taxon>
        <taxon>Bacillati</taxon>
        <taxon>Actinomycetota</taxon>
        <taxon>Actinomycetes</taxon>
        <taxon>Mycobacteriales</taxon>
        <taxon>Nocardiaceae</taxon>
        <taxon>Prescottella</taxon>
    </lineage>
</organism>
<comment type="caution">
    <text evidence="1">The sequence shown here is derived from an EMBL/GenBank/DDBJ whole genome shotgun (WGS) entry which is preliminary data.</text>
</comment>
<dbReference type="RefSeq" id="WP_280762166.1">
    <property type="nucleotide sequence ID" value="NZ_JARXVC010000011.1"/>
</dbReference>
<proteinExistence type="predicted"/>
<keyword evidence="2" id="KW-1185">Reference proteome</keyword>
<gene>
    <name evidence="1" type="ORF">M2280_004121</name>
</gene>
<accession>A0ABT6MG80</accession>
<protein>
    <submittedName>
        <fullName evidence="1">Uncharacterized protein</fullName>
    </submittedName>
</protein>
<dbReference type="Proteomes" id="UP001160334">
    <property type="component" value="Unassembled WGS sequence"/>
</dbReference>
<reference evidence="1 2" key="1">
    <citation type="submission" date="2023-04" db="EMBL/GenBank/DDBJ databases">
        <title>Forest soil microbial communities from Buena Vista Peninsula, Colon Province, Panama.</title>
        <authorList>
            <person name="Bouskill N."/>
        </authorList>
    </citation>
    <scope>NUCLEOTIDE SEQUENCE [LARGE SCALE GENOMIC DNA]</scope>
    <source>
        <strain evidence="1 2">CFH S0262</strain>
    </source>
</reference>
<dbReference type="EMBL" id="JARXVC010000011">
    <property type="protein sequence ID" value="MDH6282884.1"/>
    <property type="molecule type" value="Genomic_DNA"/>
</dbReference>
<sequence>MTAFKLSDPPPIANKFIGGNTNRVYTEFAEFLRDNPGEWGIFPRDFTSKTRASNHAANIRRGHYPAFRGNYEATARDGQVYVRYMGDTDE</sequence>
<name>A0ABT6MG80_9NOCA</name>
<evidence type="ECO:0000313" key="2">
    <source>
        <dbReference type="Proteomes" id="UP001160334"/>
    </source>
</evidence>
<evidence type="ECO:0000313" key="1">
    <source>
        <dbReference type="EMBL" id="MDH6282884.1"/>
    </source>
</evidence>